<dbReference type="AlphaFoldDB" id="G7DSM7"/>
<gene>
    <name evidence="2" type="primary">Mo00231</name>
    <name evidence="2" type="ORF">E5Q_00231</name>
</gene>
<dbReference type="GO" id="GO:0003676">
    <property type="term" value="F:nucleic acid binding"/>
    <property type="evidence" value="ECO:0007669"/>
    <property type="project" value="InterPro"/>
</dbReference>
<reference evidence="2 3" key="2">
    <citation type="journal article" date="2012" name="Open Biol.">
        <title>Characteristics of nucleosomes and linker DNA regions on the genome of the basidiomycete Mixia osmundae revealed by mono- and dinucleosome mapping.</title>
        <authorList>
            <person name="Nishida H."/>
            <person name="Kondo S."/>
            <person name="Matsumoto T."/>
            <person name="Suzuki Y."/>
            <person name="Yoshikawa H."/>
            <person name="Taylor T.D."/>
            <person name="Sugiyama J."/>
        </authorList>
    </citation>
    <scope>NUCLEOTIDE SEQUENCE [LARGE SCALE GENOMIC DNA]</scope>
    <source>
        <strain evidence="3">CBS 9802 / IAM 14324 / JCM 22182 / KY 12970</strain>
    </source>
</reference>
<protein>
    <recommendedName>
        <fullName evidence="4">RNase H type-1 domain-containing protein</fullName>
    </recommendedName>
</protein>
<evidence type="ECO:0000313" key="2">
    <source>
        <dbReference type="EMBL" id="GAA93587.1"/>
    </source>
</evidence>
<reference evidence="2 3" key="1">
    <citation type="journal article" date="2011" name="J. Gen. Appl. Microbiol.">
        <title>Draft genome sequencing of the enigmatic basidiomycete Mixia osmundae.</title>
        <authorList>
            <person name="Nishida H."/>
            <person name="Nagatsuka Y."/>
            <person name="Sugiyama J."/>
        </authorList>
    </citation>
    <scope>NUCLEOTIDE SEQUENCE [LARGE SCALE GENOMIC DNA]</scope>
    <source>
        <strain evidence="3">CBS 9802 / IAM 14324 / JCM 22182 / KY 12970</strain>
    </source>
</reference>
<feature type="signal peptide" evidence="1">
    <location>
        <begin position="1"/>
        <end position="18"/>
    </location>
</feature>
<evidence type="ECO:0008006" key="4">
    <source>
        <dbReference type="Google" id="ProtNLM"/>
    </source>
</evidence>
<dbReference type="EMBL" id="BABT02000007">
    <property type="protein sequence ID" value="GAA93587.1"/>
    <property type="molecule type" value="Genomic_DNA"/>
</dbReference>
<comment type="caution">
    <text evidence="2">The sequence shown here is derived from an EMBL/GenBank/DDBJ whole genome shotgun (WGS) entry which is preliminary data.</text>
</comment>
<dbReference type="Gene3D" id="3.30.420.10">
    <property type="entry name" value="Ribonuclease H-like superfamily/Ribonuclease H"/>
    <property type="match status" value="1"/>
</dbReference>
<proteinExistence type="predicted"/>
<dbReference type="InterPro" id="IPR036397">
    <property type="entry name" value="RNaseH_sf"/>
</dbReference>
<dbReference type="HOGENOM" id="CLU_1261800_0_0_1"/>
<dbReference type="Proteomes" id="UP000009131">
    <property type="component" value="Unassembled WGS sequence"/>
</dbReference>
<feature type="chain" id="PRO_5003492377" description="RNase H type-1 domain-containing protein" evidence="1">
    <location>
        <begin position="19"/>
        <end position="219"/>
    </location>
</feature>
<organism evidence="2 3">
    <name type="scientific">Mixia osmundae (strain CBS 9802 / IAM 14324 / JCM 22182 / KY 12970)</name>
    <dbReference type="NCBI Taxonomy" id="764103"/>
    <lineage>
        <taxon>Eukaryota</taxon>
        <taxon>Fungi</taxon>
        <taxon>Dikarya</taxon>
        <taxon>Basidiomycota</taxon>
        <taxon>Pucciniomycotina</taxon>
        <taxon>Mixiomycetes</taxon>
        <taxon>Mixiales</taxon>
        <taxon>Mixiaceae</taxon>
        <taxon>Mixia</taxon>
    </lineage>
</organism>
<dbReference type="InParanoid" id="G7DSM7"/>
<evidence type="ECO:0000313" key="3">
    <source>
        <dbReference type="Proteomes" id="UP000009131"/>
    </source>
</evidence>
<name>G7DSM7_MIXOS</name>
<evidence type="ECO:0000256" key="1">
    <source>
        <dbReference type="SAM" id="SignalP"/>
    </source>
</evidence>
<accession>G7DSM7</accession>
<keyword evidence="3" id="KW-1185">Reference proteome</keyword>
<keyword evidence="1" id="KW-0732">Signal</keyword>
<sequence>MSPCTLLIFAASLSSSVAMLSQISLTLSAYTVHSELDADSTSRTRNADGLTDQSTDHAKVAHAWAYEIHVQEPSEPEGYRVDEPGLGYACWWPEGDHAARAEQIATISRSRLLPARSMAYAEMLAIAHAIDVDLHSTRPLRVLTDSTSAVEALRTPEASKEDDILGDLIRMVRKQMALHGGGVRVCLYSAEISATSPASSTDAALDGYPIVRLEQPCPV</sequence>